<dbReference type="AlphaFoldDB" id="A0A382W965"/>
<feature type="non-terminal residue" evidence="1">
    <location>
        <position position="37"/>
    </location>
</feature>
<dbReference type="Gene3D" id="3.40.50.300">
    <property type="entry name" value="P-loop containing nucleotide triphosphate hydrolases"/>
    <property type="match status" value="1"/>
</dbReference>
<sequence length="37" mass="4291">MTEELLRLENIYKNFGNVKVLKDVNMNIKKGEIVALI</sequence>
<protein>
    <recommendedName>
        <fullName evidence="2">ABC transporter domain-containing protein</fullName>
    </recommendedName>
</protein>
<accession>A0A382W965</accession>
<dbReference type="EMBL" id="UINC01157594">
    <property type="protein sequence ID" value="SVD54671.1"/>
    <property type="molecule type" value="Genomic_DNA"/>
</dbReference>
<organism evidence="1">
    <name type="scientific">marine metagenome</name>
    <dbReference type="NCBI Taxonomy" id="408172"/>
    <lineage>
        <taxon>unclassified sequences</taxon>
        <taxon>metagenomes</taxon>
        <taxon>ecological metagenomes</taxon>
    </lineage>
</organism>
<evidence type="ECO:0000313" key="1">
    <source>
        <dbReference type="EMBL" id="SVD54671.1"/>
    </source>
</evidence>
<dbReference type="InterPro" id="IPR027417">
    <property type="entry name" value="P-loop_NTPase"/>
</dbReference>
<evidence type="ECO:0008006" key="2">
    <source>
        <dbReference type="Google" id="ProtNLM"/>
    </source>
</evidence>
<gene>
    <name evidence="1" type="ORF">METZ01_LOCUS407525</name>
</gene>
<dbReference type="SUPFAM" id="SSF52540">
    <property type="entry name" value="P-loop containing nucleoside triphosphate hydrolases"/>
    <property type="match status" value="1"/>
</dbReference>
<name>A0A382W965_9ZZZZ</name>
<proteinExistence type="predicted"/>
<reference evidence="1" key="1">
    <citation type="submission" date="2018-05" db="EMBL/GenBank/DDBJ databases">
        <authorList>
            <person name="Lanie J.A."/>
            <person name="Ng W.-L."/>
            <person name="Kazmierczak K.M."/>
            <person name="Andrzejewski T.M."/>
            <person name="Davidsen T.M."/>
            <person name="Wayne K.J."/>
            <person name="Tettelin H."/>
            <person name="Glass J.I."/>
            <person name="Rusch D."/>
            <person name="Podicherti R."/>
            <person name="Tsui H.-C.T."/>
            <person name="Winkler M.E."/>
        </authorList>
    </citation>
    <scope>NUCLEOTIDE SEQUENCE</scope>
</reference>